<dbReference type="CDD" id="cd18131">
    <property type="entry name" value="ASADH_C_bac_euk_like"/>
    <property type="match status" value="1"/>
</dbReference>
<dbReference type="SMART" id="SM00859">
    <property type="entry name" value="Semialdhyde_dh"/>
    <property type="match status" value="1"/>
</dbReference>
<dbReference type="Pfam" id="PF02774">
    <property type="entry name" value="Semialdhyde_dhC"/>
    <property type="match status" value="1"/>
</dbReference>
<dbReference type="InterPro" id="IPR000534">
    <property type="entry name" value="Semialdehyde_DH_NAD-bd"/>
</dbReference>
<dbReference type="PANTHER" id="PTHR46278:SF2">
    <property type="entry name" value="ASPARTATE-SEMIALDEHYDE DEHYDROGENASE"/>
    <property type="match status" value="1"/>
</dbReference>
<dbReference type="SUPFAM" id="SSF52087">
    <property type="entry name" value="CRAL/TRIO domain"/>
    <property type="match status" value="1"/>
</dbReference>
<dbReference type="SMART" id="SM00516">
    <property type="entry name" value="SEC14"/>
    <property type="match status" value="1"/>
</dbReference>
<dbReference type="Gene3D" id="3.30.360.10">
    <property type="entry name" value="Dihydrodipicolinate Reductase, domain 2"/>
    <property type="match status" value="1"/>
</dbReference>
<dbReference type="InterPro" id="IPR001251">
    <property type="entry name" value="CRAL-TRIO_dom"/>
</dbReference>
<organism evidence="3 4">
    <name type="scientific">Eruca vesicaria subsp. sativa</name>
    <name type="common">Garden rocket</name>
    <name type="synonym">Eruca sativa</name>
    <dbReference type="NCBI Taxonomy" id="29727"/>
    <lineage>
        <taxon>Eukaryota</taxon>
        <taxon>Viridiplantae</taxon>
        <taxon>Streptophyta</taxon>
        <taxon>Embryophyta</taxon>
        <taxon>Tracheophyta</taxon>
        <taxon>Spermatophyta</taxon>
        <taxon>Magnoliopsida</taxon>
        <taxon>eudicotyledons</taxon>
        <taxon>Gunneridae</taxon>
        <taxon>Pentapetalae</taxon>
        <taxon>rosids</taxon>
        <taxon>malvids</taxon>
        <taxon>Brassicales</taxon>
        <taxon>Brassicaceae</taxon>
        <taxon>Brassiceae</taxon>
        <taxon>Eruca</taxon>
    </lineage>
</organism>
<dbReference type="GO" id="GO:1901607">
    <property type="term" value="P:alpha-amino acid biosynthetic process"/>
    <property type="evidence" value="ECO:0007669"/>
    <property type="project" value="UniProtKB-ARBA"/>
</dbReference>
<gene>
    <name evidence="3" type="ORF">ERUC_LOCUS34895</name>
</gene>
<sequence>MEESQELTLTQLRKSVEKLSSSTEGYEVPTLMRFLIARSMNPDKAAKMFVDWQKWRASMVPPNGIPDSEVKDELDFKRIYLQGLTKSGQPLVLCQVSKHFPAKDPVTFKKFVVHVLDKTLASGIRDKEVGDEKLVAVIDLSNISYKNLDARGFITGFQFLQSYYPERLAKCYILHMPGFFLTVWKFICRFLDKATQEKIVIVTDEEEEKKFKEEIGVDALPEEYGGQAKLTLIQDVLPRCSSSSDVGSTNSQPFLHRRRLRNLSLTAATMATLTHQPPNTHFLPLRAKPRTFSTRVKMSLNESAPSLAVVGVTGAVGQEFLSVLSDRDFPYSSIKMLASKRSAGKHLSFDGRNYTVEELTAESFSGVDIALFSAGGSISKKFGPLAAERGTIVVDNSSAFRMVEGVPLVIPEVNPEAMRGIRVKRMVVSTYQAASGAGAAAMEELLQQTREVLAGKPPTCNIFDQQYAFNLFSHNAPVTENGYNEEEMKLVKETRKIWNDTEVKVTATCIRVPVMRAHAESVNLQFENPLDENTARELLKKAPGVYIIDDRSSNTFPTPLDVSNKDDVAVGRIRRDVSQDGNFGLDIFVCGDQIRKGAALNAVQIAEMLL</sequence>
<dbReference type="Gene3D" id="3.40.50.720">
    <property type="entry name" value="NAD(P)-binding Rossmann-like Domain"/>
    <property type="match status" value="2"/>
</dbReference>
<comment type="similarity">
    <text evidence="1">Belongs to the aspartate-semialdehyde dehydrogenase family.</text>
</comment>
<comment type="caution">
    <text evidence="3">The sequence shown here is derived from an EMBL/GenBank/DDBJ whole genome shotgun (WGS) entry which is preliminary data.</text>
</comment>
<dbReference type="CDD" id="cd02316">
    <property type="entry name" value="VcASADH2_like_N"/>
    <property type="match status" value="1"/>
</dbReference>
<evidence type="ECO:0000259" key="2">
    <source>
        <dbReference type="PROSITE" id="PS50191"/>
    </source>
</evidence>
<dbReference type="Proteomes" id="UP001642260">
    <property type="component" value="Unassembled WGS sequence"/>
</dbReference>
<dbReference type="Pfam" id="PF01118">
    <property type="entry name" value="Semialdhyde_dh"/>
    <property type="match status" value="1"/>
</dbReference>
<dbReference type="CDD" id="cd00170">
    <property type="entry name" value="SEC14"/>
    <property type="match status" value="1"/>
</dbReference>
<dbReference type="AlphaFoldDB" id="A0ABC8LFU8"/>
<dbReference type="SUPFAM" id="SSF55347">
    <property type="entry name" value="Glyceraldehyde-3-phosphate dehydrogenase-like, C-terminal domain"/>
    <property type="match status" value="1"/>
</dbReference>
<name>A0ABC8LFU8_ERUVS</name>
<evidence type="ECO:0000313" key="4">
    <source>
        <dbReference type="Proteomes" id="UP001642260"/>
    </source>
</evidence>
<evidence type="ECO:0000313" key="3">
    <source>
        <dbReference type="EMBL" id="CAH8382412.1"/>
    </source>
</evidence>
<keyword evidence="4" id="KW-1185">Reference proteome</keyword>
<dbReference type="InterPro" id="IPR036291">
    <property type="entry name" value="NAD(P)-bd_dom_sf"/>
</dbReference>
<dbReference type="Pfam" id="PF00650">
    <property type="entry name" value="CRAL_TRIO"/>
    <property type="match status" value="1"/>
</dbReference>
<dbReference type="InterPro" id="IPR036865">
    <property type="entry name" value="CRAL-TRIO_dom_sf"/>
</dbReference>
<dbReference type="GO" id="GO:0016620">
    <property type="term" value="F:oxidoreductase activity, acting on the aldehyde or oxo group of donors, NAD or NADP as acceptor"/>
    <property type="evidence" value="ECO:0007669"/>
    <property type="project" value="UniProtKB-ARBA"/>
</dbReference>
<reference evidence="3 4" key="1">
    <citation type="submission" date="2022-03" db="EMBL/GenBank/DDBJ databases">
        <authorList>
            <person name="Macdonald S."/>
            <person name="Ahmed S."/>
            <person name="Newling K."/>
        </authorList>
    </citation>
    <scope>NUCLEOTIDE SEQUENCE [LARGE SCALE GENOMIC DNA]</scope>
</reference>
<dbReference type="PANTHER" id="PTHR46278">
    <property type="entry name" value="DEHYDROGENASE, PUTATIVE-RELATED"/>
    <property type="match status" value="1"/>
</dbReference>
<dbReference type="Gene3D" id="3.40.525.10">
    <property type="entry name" value="CRAL-TRIO lipid binding domain"/>
    <property type="match status" value="1"/>
</dbReference>
<feature type="domain" description="CRAL-TRIO" evidence="2">
    <location>
        <begin position="69"/>
        <end position="232"/>
    </location>
</feature>
<dbReference type="EMBL" id="CAKOAT010552931">
    <property type="protein sequence ID" value="CAH8382412.1"/>
    <property type="molecule type" value="Genomic_DNA"/>
</dbReference>
<dbReference type="SUPFAM" id="SSF46938">
    <property type="entry name" value="CRAL/TRIO N-terminal domain"/>
    <property type="match status" value="1"/>
</dbReference>
<dbReference type="PROSITE" id="PS50191">
    <property type="entry name" value="CRAL_TRIO"/>
    <property type="match status" value="1"/>
</dbReference>
<evidence type="ECO:0000256" key="1">
    <source>
        <dbReference type="ARBA" id="ARBA00010584"/>
    </source>
</evidence>
<dbReference type="InterPro" id="IPR012280">
    <property type="entry name" value="Semialdhyde_DH_dimer_dom"/>
</dbReference>
<dbReference type="NCBIfam" id="NF011456">
    <property type="entry name" value="PRK14874.1"/>
    <property type="match status" value="1"/>
</dbReference>
<accession>A0ABC8LFU8</accession>
<dbReference type="SUPFAM" id="SSF51735">
    <property type="entry name" value="NAD(P)-binding Rossmann-fold domains"/>
    <property type="match status" value="1"/>
</dbReference>
<protein>
    <recommendedName>
        <fullName evidence="2">CRAL-TRIO domain-containing protein</fullName>
    </recommendedName>
</protein>
<proteinExistence type="inferred from homology"/>
<dbReference type="InterPro" id="IPR036273">
    <property type="entry name" value="CRAL/TRIO_N_dom_sf"/>
</dbReference>